<keyword evidence="5" id="KW-0445">Lipid transport</keyword>
<dbReference type="Gene3D" id="1.20.1250.20">
    <property type="entry name" value="MFS general substrate transporter like domains"/>
    <property type="match status" value="1"/>
</dbReference>
<reference evidence="9" key="1">
    <citation type="submission" date="2025-08" db="UniProtKB">
        <authorList>
            <consortium name="Ensembl"/>
        </authorList>
    </citation>
    <scope>IDENTIFICATION</scope>
</reference>
<evidence type="ECO:0000256" key="3">
    <source>
        <dbReference type="ARBA" id="ARBA00022692"/>
    </source>
</evidence>
<dbReference type="PANTHER" id="PTHR23505">
    <property type="entry name" value="SPINSTER"/>
    <property type="match status" value="1"/>
</dbReference>
<name>A0A8C3BTG9_CAIMO</name>
<evidence type="ECO:0008006" key="11">
    <source>
        <dbReference type="Google" id="ProtNLM"/>
    </source>
</evidence>
<keyword evidence="10" id="KW-1185">Reference proteome</keyword>
<evidence type="ECO:0000256" key="8">
    <source>
        <dbReference type="SAM" id="Phobius"/>
    </source>
</evidence>
<proteinExistence type="inferred from homology"/>
<dbReference type="Pfam" id="PF07690">
    <property type="entry name" value="MFS_1"/>
    <property type="match status" value="1"/>
</dbReference>
<sequence>MDRFTVAGVLPDVEEYFGIGDGSSGLLQTVFISSYMVLAPVFGYLGDRHNRKRLLCLGIALWSAVTLATSFVPREVGTCGAGWGAGWGADPWDVGQEGCGVGWGVGQTHGMWGRVWGRPVGCGADPWDVGQAGGQTRGRCGAGCGADPWDVGQAGWLWGRVWGRGGVGRGVGCGADPWEMWGREGGCGAGCGADPWEMWGRDVGHRGRCGADPWGMWGGSGVSVGGPGAPVGALG</sequence>
<dbReference type="InterPro" id="IPR044770">
    <property type="entry name" value="MFS_spinster-like"/>
</dbReference>
<comment type="similarity">
    <text evidence="7">Belongs to the major facilitator superfamily. Spinster (TC 2.A.1.49) family.</text>
</comment>
<dbReference type="AlphaFoldDB" id="A0A8C3BTG9"/>
<dbReference type="GO" id="GO:0012505">
    <property type="term" value="C:endomembrane system"/>
    <property type="evidence" value="ECO:0007669"/>
    <property type="project" value="UniProtKB-SubCell"/>
</dbReference>
<accession>A0A8C3BTG9</accession>
<keyword evidence="2" id="KW-0813">Transport</keyword>
<keyword evidence="4 8" id="KW-1133">Transmembrane helix</keyword>
<evidence type="ECO:0000313" key="9">
    <source>
        <dbReference type="Ensembl" id="ENSCMMP00000010983.1"/>
    </source>
</evidence>
<comment type="subcellular location">
    <subcellularLocation>
        <location evidence="1">Endomembrane system</location>
        <topology evidence="1">Multi-pass membrane protein</topology>
    </subcellularLocation>
</comment>
<evidence type="ECO:0000256" key="7">
    <source>
        <dbReference type="ARBA" id="ARBA00024338"/>
    </source>
</evidence>
<protein>
    <recommendedName>
        <fullName evidence="11">Major facilitator superfamily (MFS) profile domain-containing protein</fullName>
    </recommendedName>
</protein>
<dbReference type="Ensembl" id="ENSCMMT00000012080.1">
    <property type="protein sequence ID" value="ENSCMMP00000010983.1"/>
    <property type="gene ID" value="ENSCMMG00000006928.1"/>
</dbReference>
<dbReference type="InterPro" id="IPR036259">
    <property type="entry name" value="MFS_trans_sf"/>
</dbReference>
<dbReference type="SUPFAM" id="SSF103473">
    <property type="entry name" value="MFS general substrate transporter"/>
    <property type="match status" value="1"/>
</dbReference>
<evidence type="ECO:0000256" key="2">
    <source>
        <dbReference type="ARBA" id="ARBA00022448"/>
    </source>
</evidence>
<reference evidence="9" key="2">
    <citation type="submission" date="2025-09" db="UniProtKB">
        <authorList>
            <consortium name="Ensembl"/>
        </authorList>
    </citation>
    <scope>IDENTIFICATION</scope>
</reference>
<evidence type="ECO:0000256" key="6">
    <source>
        <dbReference type="ARBA" id="ARBA00023136"/>
    </source>
</evidence>
<evidence type="ECO:0000256" key="5">
    <source>
        <dbReference type="ARBA" id="ARBA00023055"/>
    </source>
</evidence>
<organism evidence="9 10">
    <name type="scientific">Cairina moschata</name>
    <name type="common">Muscovy duck</name>
    <dbReference type="NCBI Taxonomy" id="8855"/>
    <lineage>
        <taxon>Eukaryota</taxon>
        <taxon>Metazoa</taxon>
        <taxon>Chordata</taxon>
        <taxon>Craniata</taxon>
        <taxon>Vertebrata</taxon>
        <taxon>Euteleostomi</taxon>
        <taxon>Archelosauria</taxon>
        <taxon>Archosauria</taxon>
        <taxon>Dinosauria</taxon>
        <taxon>Saurischia</taxon>
        <taxon>Theropoda</taxon>
        <taxon>Coelurosauria</taxon>
        <taxon>Aves</taxon>
        <taxon>Neognathae</taxon>
        <taxon>Galloanserae</taxon>
        <taxon>Anseriformes</taxon>
        <taxon>Anatidae</taxon>
        <taxon>Anatinae</taxon>
        <taxon>Cairina</taxon>
    </lineage>
</organism>
<evidence type="ECO:0000256" key="1">
    <source>
        <dbReference type="ARBA" id="ARBA00004127"/>
    </source>
</evidence>
<evidence type="ECO:0000313" key="10">
    <source>
        <dbReference type="Proteomes" id="UP000694556"/>
    </source>
</evidence>
<dbReference type="Proteomes" id="UP000694556">
    <property type="component" value="Unassembled WGS sequence"/>
</dbReference>
<keyword evidence="3 8" id="KW-0812">Transmembrane</keyword>
<evidence type="ECO:0000256" key="4">
    <source>
        <dbReference type="ARBA" id="ARBA00022989"/>
    </source>
</evidence>
<feature type="transmembrane region" description="Helical" evidence="8">
    <location>
        <begin position="54"/>
        <end position="72"/>
    </location>
</feature>
<keyword evidence="6 8" id="KW-0472">Membrane</keyword>
<dbReference type="PANTHER" id="PTHR23505:SF13">
    <property type="entry name" value="PROTEIN SPINSTER HOMOLOG 1"/>
    <property type="match status" value="1"/>
</dbReference>
<dbReference type="GO" id="GO:0016020">
    <property type="term" value="C:membrane"/>
    <property type="evidence" value="ECO:0007669"/>
    <property type="project" value="TreeGrafter"/>
</dbReference>
<dbReference type="GO" id="GO:0006869">
    <property type="term" value="P:lipid transport"/>
    <property type="evidence" value="ECO:0007669"/>
    <property type="project" value="UniProtKB-KW"/>
</dbReference>
<dbReference type="InterPro" id="IPR011701">
    <property type="entry name" value="MFS"/>
</dbReference>
<dbReference type="GO" id="GO:0022857">
    <property type="term" value="F:transmembrane transporter activity"/>
    <property type="evidence" value="ECO:0007669"/>
    <property type="project" value="InterPro"/>
</dbReference>
<feature type="transmembrane region" description="Helical" evidence="8">
    <location>
        <begin position="26"/>
        <end position="45"/>
    </location>
</feature>